<dbReference type="PANTHER" id="PTHR23035">
    <property type="entry name" value="CILIA- AND FLAGELLA-ASSOCIATED PROTEIN 97-RELATED"/>
    <property type="match status" value="1"/>
</dbReference>
<protein>
    <submittedName>
        <fullName evidence="2">Uncharacterized protein</fullName>
    </submittedName>
</protein>
<dbReference type="AlphaFoldDB" id="A0AAD5LLG1"/>
<proteinExistence type="predicted"/>
<sequence>MALELLFLGDRLHERGAPPECTEKVIGILTRLAVNEAIATRLSKEGAHVILQLLSLVDDERYLELALFGLLSQLAFVWSIVPILVASDAIAISLERLCINLHDDELLQSNLSLLHAMLLASDCSSAYVDPKMTLMMRLIVDEVSRSSRVRQLAQALLDDLPLQKQHAKQVLPKEATQQNDDLYPVAPLESREPEQVQTAPVLPHQSENAHVVSHQMLLRQVAERPALDYHRRKEQRKIWQENKALAKRLRNTKPTLNAKEWEKDDKWNQQFLKTHERRRQALQQELTKTLSSPHAALVRSKAITAPKEPDSVVGGVSDDHAQRSVRDFRRRRSSNDVVSSEEQRRLNSAANHRRIMQLRQQKTASELYQQGSASEAPGPPDELVEVRFTFSRRRGRLADLATPNGISGQFSPAFELERTLENMMDDQLVPSVVLQEPLTSRLGMDDRDIGRVVFEVLQTCIDVVASQEDLKEESVLIGKDGEEEQCLDAVEEGADLSSLLEPGIEKALDVTIHWQQQPTPPPIPDDPEPALINDGLTMVDGVATGGDDGDELEANAAQAGDVDAAADDNEFDEDDFEPPSPTPRPPANDVNDADIANETELYEDDLESDDAENADDEDPYSGDGFSD</sequence>
<keyword evidence="3" id="KW-1185">Reference proteome</keyword>
<reference evidence="2" key="1">
    <citation type="submission" date="2021-12" db="EMBL/GenBank/DDBJ databases">
        <title>Prjna785345.</title>
        <authorList>
            <person name="Rujirawat T."/>
            <person name="Krajaejun T."/>
        </authorList>
    </citation>
    <scope>NUCLEOTIDE SEQUENCE</scope>
    <source>
        <strain evidence="2">Pi057C3</strain>
    </source>
</reference>
<evidence type="ECO:0000313" key="3">
    <source>
        <dbReference type="Proteomes" id="UP001209570"/>
    </source>
</evidence>
<dbReference type="EMBL" id="JAKCXM010000095">
    <property type="protein sequence ID" value="KAJ0402778.1"/>
    <property type="molecule type" value="Genomic_DNA"/>
</dbReference>
<feature type="region of interest" description="Disordered" evidence="1">
    <location>
        <begin position="306"/>
        <end position="381"/>
    </location>
</feature>
<gene>
    <name evidence="2" type="ORF">P43SY_009722</name>
</gene>
<evidence type="ECO:0000256" key="1">
    <source>
        <dbReference type="SAM" id="MobiDB-lite"/>
    </source>
</evidence>
<evidence type="ECO:0000313" key="2">
    <source>
        <dbReference type="EMBL" id="KAJ0402778.1"/>
    </source>
</evidence>
<feature type="compositionally biased region" description="Basic and acidic residues" evidence="1">
    <location>
        <begin position="317"/>
        <end position="327"/>
    </location>
</feature>
<comment type="caution">
    <text evidence="2">The sequence shown here is derived from an EMBL/GenBank/DDBJ whole genome shotgun (WGS) entry which is preliminary data.</text>
</comment>
<organism evidence="2 3">
    <name type="scientific">Pythium insidiosum</name>
    <name type="common">Pythiosis disease agent</name>
    <dbReference type="NCBI Taxonomy" id="114742"/>
    <lineage>
        <taxon>Eukaryota</taxon>
        <taxon>Sar</taxon>
        <taxon>Stramenopiles</taxon>
        <taxon>Oomycota</taxon>
        <taxon>Peronosporomycetes</taxon>
        <taxon>Pythiales</taxon>
        <taxon>Pythiaceae</taxon>
        <taxon>Pythium</taxon>
    </lineage>
</organism>
<name>A0AAD5LLG1_PYTIN</name>
<feature type="region of interest" description="Disordered" evidence="1">
    <location>
        <begin position="557"/>
        <end position="627"/>
    </location>
</feature>
<dbReference type="Proteomes" id="UP001209570">
    <property type="component" value="Unassembled WGS sequence"/>
</dbReference>
<dbReference type="InterPro" id="IPR038791">
    <property type="entry name" value="Cfap97/Hemingway"/>
</dbReference>
<accession>A0AAD5LLG1</accession>
<feature type="compositionally biased region" description="Acidic residues" evidence="1">
    <location>
        <begin position="591"/>
        <end position="627"/>
    </location>
</feature>
<feature type="compositionally biased region" description="Polar residues" evidence="1">
    <location>
        <begin position="358"/>
        <end position="373"/>
    </location>
</feature>
<feature type="compositionally biased region" description="Acidic residues" evidence="1">
    <location>
        <begin position="564"/>
        <end position="577"/>
    </location>
</feature>
<dbReference type="PANTHER" id="PTHR23035:SF2">
    <property type="entry name" value="KIAA1430 HOMOLOGUE"/>
    <property type="match status" value="1"/>
</dbReference>